<gene>
    <name evidence="3" type="ORF">M9Y10_008170</name>
</gene>
<accession>A0ABR2IZ70</accession>
<feature type="compositionally biased region" description="Polar residues" evidence="1">
    <location>
        <begin position="198"/>
        <end position="211"/>
    </location>
</feature>
<dbReference type="Proteomes" id="UP001470230">
    <property type="component" value="Unassembled WGS sequence"/>
</dbReference>
<keyword evidence="4" id="KW-1185">Reference proteome</keyword>
<feature type="domain" description="CFA20" evidence="2">
    <location>
        <begin position="37"/>
        <end position="155"/>
    </location>
</feature>
<dbReference type="InterPro" id="IPR007714">
    <property type="entry name" value="CFA20_dom"/>
</dbReference>
<evidence type="ECO:0000256" key="1">
    <source>
        <dbReference type="SAM" id="MobiDB-lite"/>
    </source>
</evidence>
<proteinExistence type="predicted"/>
<feature type="region of interest" description="Disordered" evidence="1">
    <location>
        <begin position="185"/>
        <end position="273"/>
    </location>
</feature>
<feature type="compositionally biased region" description="Acidic residues" evidence="1">
    <location>
        <begin position="247"/>
        <end position="257"/>
    </location>
</feature>
<comment type="caution">
    <text evidence="3">The sequence shown here is derived from an EMBL/GenBank/DDBJ whole genome shotgun (WGS) entry which is preliminary data.</text>
</comment>
<evidence type="ECO:0000313" key="3">
    <source>
        <dbReference type="EMBL" id="KAK8870292.1"/>
    </source>
</evidence>
<dbReference type="EMBL" id="JAPFFF010000014">
    <property type="protein sequence ID" value="KAK8870292.1"/>
    <property type="molecule type" value="Genomic_DNA"/>
</dbReference>
<organism evidence="3 4">
    <name type="scientific">Tritrichomonas musculus</name>
    <dbReference type="NCBI Taxonomy" id="1915356"/>
    <lineage>
        <taxon>Eukaryota</taxon>
        <taxon>Metamonada</taxon>
        <taxon>Parabasalia</taxon>
        <taxon>Tritrichomonadida</taxon>
        <taxon>Tritrichomonadidae</taxon>
        <taxon>Tritrichomonas</taxon>
    </lineage>
</organism>
<sequence length="308" mass="34931">MEQKLIVILGPNRSLKTTKFEHIANARTTAYKISRGNNFIYSEHSSEPLNLQMRYFVVQIFHKAGDPVTINLTMKTAKESEETIFSFSTSNRATQQRSSSNMVNVKLATVPPDEWVNVCIDLEYTVIKNLPDSAFVSLTNFEINPTCLIRFVFTVPTPLRPENNGIDLPNKTRFQGLKSQTVLYAENVPKTSKPRNPGRSQGLVTKQTKSPLKQKRPKTAASNEKSSSRTPETKFENSLPSKNKAFDDEEEDSDDDAFIGSEPVITNEDINVQNGLPENEEEELELVYVEALKCYYCPNNQQYYQIDD</sequence>
<protein>
    <recommendedName>
        <fullName evidence="2">CFA20 domain-containing protein</fullName>
    </recommendedName>
</protein>
<evidence type="ECO:0000313" key="4">
    <source>
        <dbReference type="Proteomes" id="UP001470230"/>
    </source>
</evidence>
<feature type="compositionally biased region" description="Polar residues" evidence="1">
    <location>
        <begin position="220"/>
        <end position="241"/>
    </location>
</feature>
<evidence type="ECO:0000259" key="2">
    <source>
        <dbReference type="Pfam" id="PF05018"/>
    </source>
</evidence>
<name>A0ABR2IZ70_9EUKA</name>
<dbReference type="Pfam" id="PF05018">
    <property type="entry name" value="CFA20_dom"/>
    <property type="match status" value="1"/>
</dbReference>
<reference evidence="3 4" key="1">
    <citation type="submission" date="2024-04" db="EMBL/GenBank/DDBJ databases">
        <title>Tritrichomonas musculus Genome.</title>
        <authorList>
            <person name="Alves-Ferreira E."/>
            <person name="Grigg M."/>
            <person name="Lorenzi H."/>
            <person name="Galac M."/>
        </authorList>
    </citation>
    <scope>NUCLEOTIDE SEQUENCE [LARGE SCALE GENOMIC DNA]</scope>
    <source>
        <strain evidence="3 4">EAF2021</strain>
    </source>
</reference>